<keyword evidence="3" id="KW-0677">Repeat</keyword>
<dbReference type="PRINTS" id="PR00320">
    <property type="entry name" value="GPROTEINBRPT"/>
</dbReference>
<dbReference type="Proteomes" id="UP000036681">
    <property type="component" value="Unplaced"/>
</dbReference>
<dbReference type="PANTHER" id="PTHR45903:SF1">
    <property type="entry name" value="GLUTAMATE-RICH WD REPEAT-CONTAINING PROTEIN 1"/>
    <property type="match status" value="1"/>
</dbReference>
<dbReference type="InterPro" id="IPR001680">
    <property type="entry name" value="WD40_rpt"/>
</dbReference>
<dbReference type="GO" id="GO:0005730">
    <property type="term" value="C:nucleolus"/>
    <property type="evidence" value="ECO:0007669"/>
    <property type="project" value="TreeGrafter"/>
</dbReference>
<dbReference type="Pfam" id="PF12265">
    <property type="entry name" value="CAF1C_H4-bd"/>
    <property type="match status" value="1"/>
</dbReference>
<reference evidence="10" key="1">
    <citation type="submission" date="2023-03" db="UniProtKB">
        <authorList>
            <consortium name="WormBaseParasite"/>
        </authorList>
    </citation>
    <scope>IDENTIFICATION</scope>
</reference>
<evidence type="ECO:0000256" key="3">
    <source>
        <dbReference type="ARBA" id="ARBA00022737"/>
    </source>
</evidence>
<dbReference type="AlphaFoldDB" id="A0A9J2P3Q7"/>
<dbReference type="InterPro" id="IPR051972">
    <property type="entry name" value="Glutamate-rich_WD_repeat"/>
</dbReference>
<feature type="region of interest" description="Disordered" evidence="7">
    <location>
        <begin position="156"/>
        <end position="176"/>
    </location>
</feature>
<dbReference type="Gene3D" id="2.130.10.10">
    <property type="entry name" value="YVTN repeat-like/Quinoprotein amine dehydrogenase"/>
    <property type="match status" value="1"/>
</dbReference>
<dbReference type="Pfam" id="PF00400">
    <property type="entry name" value="WD40"/>
    <property type="match status" value="3"/>
</dbReference>
<accession>A0A9J2P3Q7</accession>
<comment type="subcellular location">
    <subcellularLocation>
        <location evidence="1">Nucleus</location>
    </subcellularLocation>
</comment>
<dbReference type="PANTHER" id="PTHR45903">
    <property type="entry name" value="GLUTAMATE-RICH WD REPEAT-CONTAINING PROTEIN 1"/>
    <property type="match status" value="1"/>
</dbReference>
<evidence type="ECO:0000259" key="8">
    <source>
        <dbReference type="Pfam" id="PF12265"/>
    </source>
</evidence>
<dbReference type="WBParaSite" id="ALUE_0000447501-mRNA-1">
    <property type="protein sequence ID" value="ALUE_0000447501-mRNA-1"/>
    <property type="gene ID" value="ALUE_0000447501"/>
</dbReference>
<evidence type="ECO:0000256" key="2">
    <source>
        <dbReference type="ARBA" id="ARBA00022574"/>
    </source>
</evidence>
<feature type="region of interest" description="Disordered" evidence="7">
    <location>
        <begin position="1"/>
        <end position="26"/>
    </location>
</feature>
<feature type="repeat" description="WD" evidence="6">
    <location>
        <begin position="338"/>
        <end position="373"/>
    </location>
</feature>
<dbReference type="SUPFAM" id="SSF50978">
    <property type="entry name" value="WD40 repeat-like"/>
    <property type="match status" value="1"/>
</dbReference>
<evidence type="ECO:0000256" key="4">
    <source>
        <dbReference type="ARBA" id="ARBA00023242"/>
    </source>
</evidence>
<proteinExistence type="predicted"/>
<keyword evidence="2 6" id="KW-0853">WD repeat</keyword>
<dbReference type="SMART" id="SM00320">
    <property type="entry name" value="WD40"/>
    <property type="match status" value="5"/>
</dbReference>
<dbReference type="PROSITE" id="PS50294">
    <property type="entry name" value="WD_REPEATS_REGION"/>
    <property type="match status" value="3"/>
</dbReference>
<keyword evidence="9" id="KW-1185">Reference proteome</keyword>
<dbReference type="InterPro" id="IPR036322">
    <property type="entry name" value="WD40_repeat_dom_sf"/>
</dbReference>
<feature type="domain" description="Histone-binding protein RBBP4-like N-terminal" evidence="8">
    <location>
        <begin position="84"/>
        <end position="151"/>
    </location>
</feature>
<dbReference type="GO" id="GO:0042254">
    <property type="term" value="P:ribosome biogenesis"/>
    <property type="evidence" value="ECO:0007669"/>
    <property type="project" value="TreeGrafter"/>
</dbReference>
<organism evidence="9 10">
    <name type="scientific">Ascaris lumbricoides</name>
    <name type="common">Giant roundworm</name>
    <dbReference type="NCBI Taxonomy" id="6252"/>
    <lineage>
        <taxon>Eukaryota</taxon>
        <taxon>Metazoa</taxon>
        <taxon>Ecdysozoa</taxon>
        <taxon>Nematoda</taxon>
        <taxon>Chromadorea</taxon>
        <taxon>Rhabditida</taxon>
        <taxon>Spirurina</taxon>
        <taxon>Ascaridomorpha</taxon>
        <taxon>Ascaridoidea</taxon>
        <taxon>Ascarididae</taxon>
        <taxon>Ascaris</taxon>
    </lineage>
</organism>
<dbReference type="InterPro" id="IPR015943">
    <property type="entry name" value="WD40/YVTN_repeat-like_dom_sf"/>
</dbReference>
<evidence type="ECO:0000313" key="9">
    <source>
        <dbReference type="Proteomes" id="UP000036681"/>
    </source>
</evidence>
<evidence type="ECO:0000256" key="1">
    <source>
        <dbReference type="ARBA" id="ARBA00004123"/>
    </source>
</evidence>
<keyword evidence="4" id="KW-0539">Nucleus</keyword>
<dbReference type="InterPro" id="IPR022052">
    <property type="entry name" value="Histone-bd_RBBP4-like_N"/>
</dbReference>
<dbReference type="PROSITE" id="PS00678">
    <property type="entry name" value="WD_REPEATS_1"/>
    <property type="match status" value="2"/>
</dbReference>
<evidence type="ECO:0000256" key="6">
    <source>
        <dbReference type="PROSITE-ProRule" id="PRU00221"/>
    </source>
</evidence>
<evidence type="ECO:0000256" key="5">
    <source>
        <dbReference type="ARBA" id="ARBA00040876"/>
    </source>
</evidence>
<feature type="repeat" description="WD" evidence="6">
    <location>
        <begin position="291"/>
        <end position="327"/>
    </location>
</feature>
<dbReference type="InterPro" id="IPR020472">
    <property type="entry name" value="WD40_PAC1"/>
</dbReference>
<name>A0A9J2P3Q7_ASCLU</name>
<evidence type="ECO:0000256" key="7">
    <source>
        <dbReference type="SAM" id="MobiDB-lite"/>
    </source>
</evidence>
<protein>
    <recommendedName>
        <fullName evidence="5">Glutamate-rich WD repeat-containing protein 1</fullName>
    </recommendedName>
</protein>
<dbReference type="PROSITE" id="PS50082">
    <property type="entry name" value="WD_REPEATS_2"/>
    <property type="match status" value="3"/>
</dbReference>
<feature type="compositionally biased region" description="Acidic residues" evidence="7">
    <location>
        <begin position="156"/>
        <end position="170"/>
    </location>
</feature>
<evidence type="ECO:0000313" key="10">
    <source>
        <dbReference type="WBParaSite" id="ALUE_0000447501-mRNA-1"/>
    </source>
</evidence>
<feature type="repeat" description="WD" evidence="6">
    <location>
        <begin position="391"/>
        <end position="425"/>
    </location>
</feature>
<sequence>MDDEDDSSGHEQVMEEDEKVETTADKSTAKKVSVLLYVYIPGVSRPLKEDEEWEFDPEAYRLFHSYETMFKVYIPGVSRPLKEDEEWEFDPEAYRLFHSYETSWPCLSFDTVVDNLGDNRSEFPFTCSLVAGTQAERSRDNEIIAMRLSNLTAVECDAEEQSESDEEEERESGKTPRLHAAIIPHHGGINRLRVATLGDSRVCAVWNELAKVQLWNLNGALKEVSGMEGASRSVKLRERPLFSFVGHRAEGYALAWSPIRLGSLASGDNNRNMHVWSMGEGGQWAVDQRPLTGHTGAIEDIAWSPTEESLLASCAGDGSVKLWDTRSAPADACVCTVPDAHESDVNVLSWNKQEPLLVTGGDDATLRVWTLKTIQAGKGRPLQYGQPVAKFKHHKGPITSVEWCPHETTTMMASGEDDQTTIWDLAVEAEPGEETIEVPPQLLFVHMGQKEIKEVHWHSQIPGLAITTALSGFNVFKTISV</sequence>
<dbReference type="InterPro" id="IPR019775">
    <property type="entry name" value="WD40_repeat_CS"/>
</dbReference>